<proteinExistence type="predicted"/>
<keyword evidence="5" id="KW-1185">Reference proteome</keyword>
<keyword evidence="2" id="KW-0732">Signal</keyword>
<feature type="transmembrane region" description="Helical" evidence="1">
    <location>
        <begin position="301"/>
        <end position="320"/>
    </location>
</feature>
<name>A0A9J6DUL4_RHIMP</name>
<evidence type="ECO:0000313" key="4">
    <source>
        <dbReference type="EMBL" id="KAH8025673.1"/>
    </source>
</evidence>
<evidence type="ECO:0000256" key="2">
    <source>
        <dbReference type="SAM" id="SignalP"/>
    </source>
</evidence>
<evidence type="ECO:0000313" key="5">
    <source>
        <dbReference type="Proteomes" id="UP000821866"/>
    </source>
</evidence>
<keyword evidence="1" id="KW-1133">Transmembrane helix</keyword>
<protein>
    <recommendedName>
        <fullName evidence="3">EB domain-containing protein</fullName>
    </recommendedName>
</protein>
<dbReference type="AlphaFoldDB" id="A0A9J6DUL4"/>
<dbReference type="Proteomes" id="UP000821866">
    <property type="component" value="Unassembled WGS sequence"/>
</dbReference>
<keyword evidence="1" id="KW-0472">Membrane</keyword>
<gene>
    <name evidence="4" type="ORF">HPB51_010757</name>
</gene>
<organism evidence="4 5">
    <name type="scientific">Rhipicephalus microplus</name>
    <name type="common">Cattle tick</name>
    <name type="synonym">Boophilus microplus</name>
    <dbReference type="NCBI Taxonomy" id="6941"/>
    <lineage>
        <taxon>Eukaryota</taxon>
        <taxon>Metazoa</taxon>
        <taxon>Ecdysozoa</taxon>
        <taxon>Arthropoda</taxon>
        <taxon>Chelicerata</taxon>
        <taxon>Arachnida</taxon>
        <taxon>Acari</taxon>
        <taxon>Parasitiformes</taxon>
        <taxon>Ixodida</taxon>
        <taxon>Ixodoidea</taxon>
        <taxon>Ixodidae</taxon>
        <taxon>Rhipicephalinae</taxon>
        <taxon>Rhipicephalus</taxon>
        <taxon>Boophilus</taxon>
    </lineage>
</organism>
<evidence type="ECO:0000256" key="1">
    <source>
        <dbReference type="SAM" id="Phobius"/>
    </source>
</evidence>
<feature type="domain" description="EB" evidence="3">
    <location>
        <begin position="184"/>
        <end position="228"/>
    </location>
</feature>
<feature type="signal peptide" evidence="2">
    <location>
        <begin position="1"/>
        <end position="20"/>
    </location>
</feature>
<feature type="chain" id="PRO_5039925746" description="EB domain-containing protein" evidence="2">
    <location>
        <begin position="21"/>
        <end position="351"/>
    </location>
</feature>
<evidence type="ECO:0000259" key="3">
    <source>
        <dbReference type="Pfam" id="PF01683"/>
    </source>
</evidence>
<dbReference type="InterPro" id="IPR006149">
    <property type="entry name" value="EB_dom"/>
</dbReference>
<accession>A0A9J6DUL4</accession>
<dbReference type="EMBL" id="JABSTU010000007">
    <property type="protein sequence ID" value="KAH8025673.1"/>
    <property type="molecule type" value="Genomic_DNA"/>
</dbReference>
<sequence length="351" mass="37809">MNRLALVLLTAASALSTVFADDEPREWYNGIGNVSRLPVYRLINLQPVNAVGTMLLFACSAATRDAVHLSWRVQHPAWRELVAQHPGPLLRELGQRGFGKSVTSSQFGTKLNQSVQEGSFDAENEQQTPSMSANYSVLASVNIQTCLTLGDDYCPRDRAFCSADQAQGLSCLCSDAFPRRDPFHGVCYTPVKLGNPCLFDHECESEHSWCLHQVCTCRPLHRPVAHSCEPVARLGEPCQKNQCAAPYTVCKNGRCGCQDRSDDVDGVCAPVSSGDFAGGTGATGFQNVKAFGPLRTDAPTLLMLTGIGVVLGIITMCYTLKDFGYRSMKATTAVSAEGPLPQANALNGPTS</sequence>
<comment type="caution">
    <text evidence="4">The sequence shown here is derived from an EMBL/GenBank/DDBJ whole genome shotgun (WGS) entry which is preliminary data.</text>
</comment>
<reference evidence="4" key="1">
    <citation type="journal article" date="2020" name="Cell">
        <title>Large-Scale Comparative Analyses of Tick Genomes Elucidate Their Genetic Diversity and Vector Capacities.</title>
        <authorList>
            <consortium name="Tick Genome and Microbiome Consortium (TIGMIC)"/>
            <person name="Jia N."/>
            <person name="Wang J."/>
            <person name="Shi W."/>
            <person name="Du L."/>
            <person name="Sun Y."/>
            <person name="Zhan W."/>
            <person name="Jiang J.F."/>
            <person name="Wang Q."/>
            <person name="Zhang B."/>
            <person name="Ji P."/>
            <person name="Bell-Sakyi L."/>
            <person name="Cui X.M."/>
            <person name="Yuan T.T."/>
            <person name="Jiang B.G."/>
            <person name="Yang W.F."/>
            <person name="Lam T.T."/>
            <person name="Chang Q.C."/>
            <person name="Ding S.J."/>
            <person name="Wang X.J."/>
            <person name="Zhu J.G."/>
            <person name="Ruan X.D."/>
            <person name="Zhao L."/>
            <person name="Wei J.T."/>
            <person name="Ye R.Z."/>
            <person name="Que T.C."/>
            <person name="Du C.H."/>
            <person name="Zhou Y.H."/>
            <person name="Cheng J.X."/>
            <person name="Dai P.F."/>
            <person name="Guo W.B."/>
            <person name="Han X.H."/>
            <person name="Huang E.J."/>
            <person name="Li L.F."/>
            <person name="Wei W."/>
            <person name="Gao Y.C."/>
            <person name="Liu J.Z."/>
            <person name="Shao H.Z."/>
            <person name="Wang X."/>
            <person name="Wang C.C."/>
            <person name="Yang T.C."/>
            <person name="Huo Q.B."/>
            <person name="Li W."/>
            <person name="Chen H.Y."/>
            <person name="Chen S.E."/>
            <person name="Zhou L.G."/>
            <person name="Ni X.B."/>
            <person name="Tian J.H."/>
            <person name="Sheng Y."/>
            <person name="Liu T."/>
            <person name="Pan Y.S."/>
            <person name="Xia L.Y."/>
            <person name="Li J."/>
            <person name="Zhao F."/>
            <person name="Cao W.C."/>
        </authorList>
    </citation>
    <scope>NUCLEOTIDE SEQUENCE</scope>
    <source>
        <strain evidence="4">Rmic-2018</strain>
    </source>
</reference>
<reference evidence="4" key="2">
    <citation type="submission" date="2021-09" db="EMBL/GenBank/DDBJ databases">
        <authorList>
            <person name="Jia N."/>
            <person name="Wang J."/>
            <person name="Shi W."/>
            <person name="Du L."/>
            <person name="Sun Y."/>
            <person name="Zhan W."/>
            <person name="Jiang J."/>
            <person name="Wang Q."/>
            <person name="Zhang B."/>
            <person name="Ji P."/>
            <person name="Sakyi L.B."/>
            <person name="Cui X."/>
            <person name="Yuan T."/>
            <person name="Jiang B."/>
            <person name="Yang W."/>
            <person name="Lam T.T.-Y."/>
            <person name="Chang Q."/>
            <person name="Ding S."/>
            <person name="Wang X."/>
            <person name="Zhu J."/>
            <person name="Ruan X."/>
            <person name="Zhao L."/>
            <person name="Wei J."/>
            <person name="Que T."/>
            <person name="Du C."/>
            <person name="Cheng J."/>
            <person name="Dai P."/>
            <person name="Han X."/>
            <person name="Huang E."/>
            <person name="Gao Y."/>
            <person name="Liu J."/>
            <person name="Shao H."/>
            <person name="Ye R."/>
            <person name="Li L."/>
            <person name="Wei W."/>
            <person name="Wang X."/>
            <person name="Wang C."/>
            <person name="Huo Q."/>
            <person name="Li W."/>
            <person name="Guo W."/>
            <person name="Chen H."/>
            <person name="Chen S."/>
            <person name="Zhou L."/>
            <person name="Zhou L."/>
            <person name="Ni X."/>
            <person name="Tian J."/>
            <person name="Zhou Y."/>
            <person name="Sheng Y."/>
            <person name="Liu T."/>
            <person name="Pan Y."/>
            <person name="Xia L."/>
            <person name="Li J."/>
            <person name="Zhao F."/>
            <person name="Cao W."/>
        </authorList>
    </citation>
    <scope>NUCLEOTIDE SEQUENCE</scope>
    <source>
        <strain evidence="4">Rmic-2018</strain>
        <tissue evidence="4">Larvae</tissue>
    </source>
</reference>
<keyword evidence="1" id="KW-0812">Transmembrane</keyword>
<dbReference type="Pfam" id="PF01683">
    <property type="entry name" value="EB"/>
    <property type="match status" value="1"/>
</dbReference>